<proteinExistence type="predicted"/>
<evidence type="ECO:0000313" key="2">
    <source>
        <dbReference type="Proteomes" id="UP000463470"/>
    </source>
</evidence>
<sequence>MPNLVLLMLSLAGLIAGGLAGALLLAWEPPRMRKTERFERAYPAELTVVYYDSHRHGFQAAIAATSDVQETPHRPIISEGEIHDVGLGGCQIKLLRRSDFAVGDAIAVNVAGVDRPLQGIVVKKESPLFGKPLLRLKWLGEGTGLRAVNYARSSEKAGPMGGTGPDNVENVFSRECSTPSVQ</sequence>
<evidence type="ECO:0000313" key="1">
    <source>
        <dbReference type="EMBL" id="MZP31459.1"/>
    </source>
</evidence>
<comment type="caution">
    <text evidence="1">The sequence shown here is derived from an EMBL/GenBank/DDBJ whole genome shotgun (WGS) entry which is preliminary data.</text>
</comment>
<dbReference type="AlphaFoldDB" id="A0A845L836"/>
<keyword evidence="2" id="KW-1185">Reference proteome</keyword>
<dbReference type="Proteomes" id="UP000463470">
    <property type="component" value="Unassembled WGS sequence"/>
</dbReference>
<dbReference type="RefSeq" id="WP_161259973.1">
    <property type="nucleotide sequence ID" value="NZ_WXEY01000044.1"/>
</dbReference>
<protein>
    <recommendedName>
        <fullName evidence="3">PilZ domain-containing protein</fullName>
    </recommendedName>
</protein>
<dbReference type="EMBL" id="WXEY01000044">
    <property type="protein sequence ID" value="MZP31459.1"/>
    <property type="molecule type" value="Genomic_DNA"/>
</dbReference>
<reference evidence="1 2" key="1">
    <citation type="submission" date="2020-01" db="EMBL/GenBank/DDBJ databases">
        <title>Whole-genome sequence of Heliobacterium undosum DSM 13378.</title>
        <authorList>
            <person name="Kyndt J.A."/>
            <person name="Meyer T.E."/>
        </authorList>
    </citation>
    <scope>NUCLEOTIDE SEQUENCE [LARGE SCALE GENOMIC DNA]</scope>
    <source>
        <strain evidence="1 2">DSM 13378</strain>
    </source>
</reference>
<gene>
    <name evidence="1" type="ORF">GTO91_17345</name>
</gene>
<accession>A0A845L836</accession>
<organism evidence="1 2">
    <name type="scientific">Heliomicrobium undosum</name>
    <dbReference type="NCBI Taxonomy" id="121734"/>
    <lineage>
        <taxon>Bacteria</taxon>
        <taxon>Bacillati</taxon>
        <taxon>Bacillota</taxon>
        <taxon>Clostridia</taxon>
        <taxon>Eubacteriales</taxon>
        <taxon>Heliobacteriaceae</taxon>
        <taxon>Heliomicrobium</taxon>
    </lineage>
</organism>
<evidence type="ECO:0008006" key="3">
    <source>
        <dbReference type="Google" id="ProtNLM"/>
    </source>
</evidence>
<name>A0A845L836_9FIRM</name>